<name>A0A7K0D7Q3_9NOCA</name>
<protein>
    <submittedName>
        <fullName evidence="1">Uncharacterized protein</fullName>
    </submittedName>
</protein>
<comment type="caution">
    <text evidence="1">The sequence shown here is derived from an EMBL/GenBank/DDBJ whole genome shotgun (WGS) entry which is preliminary data.</text>
</comment>
<proteinExistence type="predicted"/>
<gene>
    <name evidence="1" type="ORF">NRB20_48610</name>
</gene>
<sequence length="135" mass="14577">MTEAAARLRALTIGLDPRAMDYSGLPDLDEAQLTARVDAANAALRNTEFDITPCLIDASPAAAEAEIRELLSNQSFDLVMIGGAVRALPQHTLLFERIVNILAARAPRIRFCFNTSPETTLDALRRISTPATPAS</sequence>
<organism evidence="1 2">
    <name type="scientific">Nocardia macrotermitis</name>
    <dbReference type="NCBI Taxonomy" id="2585198"/>
    <lineage>
        <taxon>Bacteria</taxon>
        <taxon>Bacillati</taxon>
        <taxon>Actinomycetota</taxon>
        <taxon>Actinomycetes</taxon>
        <taxon>Mycobacteriales</taxon>
        <taxon>Nocardiaceae</taxon>
        <taxon>Nocardia</taxon>
    </lineage>
</organism>
<accession>A0A7K0D7Q3</accession>
<dbReference type="EMBL" id="WEGK01000011">
    <property type="protein sequence ID" value="MQY21748.1"/>
    <property type="molecule type" value="Genomic_DNA"/>
</dbReference>
<evidence type="ECO:0000313" key="2">
    <source>
        <dbReference type="Proteomes" id="UP000438448"/>
    </source>
</evidence>
<evidence type="ECO:0000313" key="1">
    <source>
        <dbReference type="EMBL" id="MQY21748.1"/>
    </source>
</evidence>
<keyword evidence="2" id="KW-1185">Reference proteome</keyword>
<dbReference type="Proteomes" id="UP000438448">
    <property type="component" value="Unassembled WGS sequence"/>
</dbReference>
<reference evidence="1 2" key="1">
    <citation type="submission" date="2019-10" db="EMBL/GenBank/DDBJ databases">
        <title>Nocardia macrotermitis sp. nov. and Nocardia aurantia sp. nov., isolated from the gut of fungus growing-termite Macrotermes natalensis.</title>
        <authorList>
            <person name="Benndorf R."/>
            <person name="Schwitalla J."/>
            <person name="Martin K."/>
            <person name="De Beer W."/>
            <person name="Kaster A.-K."/>
            <person name="Vollmers J."/>
            <person name="Poulsen M."/>
            <person name="Beemelmanns C."/>
        </authorList>
    </citation>
    <scope>NUCLEOTIDE SEQUENCE [LARGE SCALE GENOMIC DNA]</scope>
    <source>
        <strain evidence="1 2">RB20</strain>
    </source>
</reference>
<dbReference type="RefSeq" id="WP_227833815.1">
    <property type="nucleotide sequence ID" value="NZ_WEGK01000011.1"/>
</dbReference>
<dbReference type="AlphaFoldDB" id="A0A7K0D7Q3"/>